<dbReference type="EMBL" id="MCGN01000003">
    <property type="protein sequence ID" value="ORY98638.1"/>
    <property type="molecule type" value="Genomic_DNA"/>
</dbReference>
<organism evidence="2 3">
    <name type="scientific">Syncephalastrum racemosum</name>
    <name type="common">Filamentous fungus</name>
    <dbReference type="NCBI Taxonomy" id="13706"/>
    <lineage>
        <taxon>Eukaryota</taxon>
        <taxon>Fungi</taxon>
        <taxon>Fungi incertae sedis</taxon>
        <taxon>Mucoromycota</taxon>
        <taxon>Mucoromycotina</taxon>
        <taxon>Mucoromycetes</taxon>
        <taxon>Mucorales</taxon>
        <taxon>Syncephalastraceae</taxon>
        <taxon>Syncephalastrum</taxon>
    </lineage>
</organism>
<evidence type="ECO:0000313" key="3">
    <source>
        <dbReference type="Proteomes" id="UP000242180"/>
    </source>
</evidence>
<sequence length="125" mass="14562">MAILRHSSIFHNGLDVIHDLFPIMVVILMLTSISLKRIISMTGIASPRFRRPFMHIETSLLRISQCYWDSVVRPEKRDNPTLLRTCHGHLYLFLMQDTFEICAPGKKSRLTKSTPYTKRYVQGKE</sequence>
<protein>
    <submittedName>
        <fullName evidence="2">Uncharacterized protein</fullName>
    </submittedName>
</protein>
<keyword evidence="1" id="KW-1133">Transmembrane helix</keyword>
<feature type="transmembrane region" description="Helical" evidence="1">
    <location>
        <begin position="20"/>
        <end position="39"/>
    </location>
</feature>
<proteinExistence type="predicted"/>
<dbReference type="AlphaFoldDB" id="A0A1X2HHV5"/>
<keyword evidence="3" id="KW-1185">Reference proteome</keyword>
<dbReference type="Proteomes" id="UP000242180">
    <property type="component" value="Unassembled WGS sequence"/>
</dbReference>
<evidence type="ECO:0000256" key="1">
    <source>
        <dbReference type="SAM" id="Phobius"/>
    </source>
</evidence>
<keyword evidence="1" id="KW-0472">Membrane</keyword>
<dbReference type="InParanoid" id="A0A1X2HHV5"/>
<name>A0A1X2HHV5_SYNRA</name>
<keyword evidence="1" id="KW-0812">Transmembrane</keyword>
<gene>
    <name evidence="2" type="ORF">BCR43DRAFT_200532</name>
</gene>
<evidence type="ECO:0000313" key="2">
    <source>
        <dbReference type="EMBL" id="ORY98638.1"/>
    </source>
</evidence>
<comment type="caution">
    <text evidence="2">The sequence shown here is derived from an EMBL/GenBank/DDBJ whole genome shotgun (WGS) entry which is preliminary data.</text>
</comment>
<reference evidence="2 3" key="1">
    <citation type="submission" date="2016-07" db="EMBL/GenBank/DDBJ databases">
        <title>Pervasive Adenine N6-methylation of Active Genes in Fungi.</title>
        <authorList>
            <consortium name="DOE Joint Genome Institute"/>
            <person name="Mondo S.J."/>
            <person name="Dannebaum R.O."/>
            <person name="Kuo R.C."/>
            <person name="Labutti K."/>
            <person name="Haridas S."/>
            <person name="Kuo A."/>
            <person name="Salamov A."/>
            <person name="Ahrendt S.R."/>
            <person name="Lipzen A."/>
            <person name="Sullivan W."/>
            <person name="Andreopoulos W.B."/>
            <person name="Clum A."/>
            <person name="Lindquist E."/>
            <person name="Daum C."/>
            <person name="Ramamoorthy G.K."/>
            <person name="Gryganskyi A."/>
            <person name="Culley D."/>
            <person name="Magnuson J.K."/>
            <person name="James T.Y."/>
            <person name="O'Malley M.A."/>
            <person name="Stajich J.E."/>
            <person name="Spatafora J.W."/>
            <person name="Visel A."/>
            <person name="Grigoriev I.V."/>
        </authorList>
    </citation>
    <scope>NUCLEOTIDE SEQUENCE [LARGE SCALE GENOMIC DNA]</scope>
    <source>
        <strain evidence="2 3">NRRL 2496</strain>
    </source>
</reference>
<accession>A0A1X2HHV5</accession>